<proteinExistence type="predicted"/>
<dbReference type="HOGENOM" id="CLU_1264977_0_0_4"/>
<dbReference type="KEGG" id="bvi:Bcep1808_3577"/>
<evidence type="ECO:0000256" key="1">
    <source>
        <dbReference type="SAM" id="MobiDB-lite"/>
    </source>
</evidence>
<sequence length="218" mass="23822">MRRGMKAMRENVSSKVVVMAPAVGGIAEPHDSTASLPPARRRSNFPVAFPRTRVSNERWLTRSRCEAAAVRMTAPGIRRAAGTDRSPRARDPAKPSIRPSSTRAPSRRARAPHTASALLDVEVDGCVIPGATVITNLITRGTNGDRVSVISDIGVVPVKPDVLDTAAVCKLILKLTFRSRHKTVRIAFPLASLAIRDFLRRICHPFPVQQVDRRGIQE</sequence>
<gene>
    <name evidence="2" type="ordered locus">Bcep1808_3577</name>
</gene>
<dbReference type="EMBL" id="CP000615">
    <property type="protein sequence ID" value="ABO56564.1"/>
    <property type="molecule type" value="Genomic_DNA"/>
</dbReference>
<feature type="compositionally biased region" description="Low complexity" evidence="1">
    <location>
        <begin position="95"/>
        <end position="104"/>
    </location>
</feature>
<accession>A4JJW1</accession>
<organism evidence="2 3">
    <name type="scientific">Burkholderia vietnamiensis (strain G4 / LMG 22486)</name>
    <name type="common">Burkholderia cepacia (strain R1808)</name>
    <dbReference type="NCBI Taxonomy" id="269482"/>
    <lineage>
        <taxon>Bacteria</taxon>
        <taxon>Pseudomonadati</taxon>
        <taxon>Pseudomonadota</taxon>
        <taxon>Betaproteobacteria</taxon>
        <taxon>Burkholderiales</taxon>
        <taxon>Burkholderiaceae</taxon>
        <taxon>Burkholderia</taxon>
        <taxon>Burkholderia cepacia complex</taxon>
    </lineage>
</organism>
<feature type="compositionally biased region" description="Basic and acidic residues" evidence="1">
    <location>
        <begin position="81"/>
        <end position="93"/>
    </location>
</feature>
<reference evidence="3" key="1">
    <citation type="submission" date="2007-03" db="EMBL/GenBank/DDBJ databases">
        <title>Complete sequence of chromosome 2 of Burkholderia vietnamiensis G4.</title>
        <authorList>
            <consortium name="US DOE Joint Genome Institute"/>
            <person name="Copeland A."/>
            <person name="Lucas S."/>
            <person name="Lapidus A."/>
            <person name="Barry K."/>
            <person name="Detter J.C."/>
            <person name="Glavina del Rio T."/>
            <person name="Hammon N."/>
            <person name="Israni S."/>
            <person name="Dalin E."/>
            <person name="Tice H."/>
            <person name="Pitluck S."/>
            <person name="Chain P."/>
            <person name="Malfatti S."/>
            <person name="Shin M."/>
            <person name="Vergez L."/>
            <person name="Schmutz J."/>
            <person name="Larimer F."/>
            <person name="Land M."/>
            <person name="Hauser L."/>
            <person name="Kyrpides N."/>
            <person name="Tiedje J."/>
            <person name="Richardson P."/>
        </authorList>
    </citation>
    <scope>NUCLEOTIDE SEQUENCE [LARGE SCALE GENOMIC DNA]</scope>
    <source>
        <strain evidence="3">G4 / LMG 22486</strain>
    </source>
</reference>
<protein>
    <submittedName>
        <fullName evidence="2">Uncharacterized protein</fullName>
    </submittedName>
</protein>
<dbReference type="AlphaFoldDB" id="A4JJW1"/>
<evidence type="ECO:0000313" key="2">
    <source>
        <dbReference type="EMBL" id="ABO56564.1"/>
    </source>
</evidence>
<evidence type="ECO:0000313" key="3">
    <source>
        <dbReference type="Proteomes" id="UP000002287"/>
    </source>
</evidence>
<feature type="region of interest" description="Disordered" evidence="1">
    <location>
        <begin position="74"/>
        <end position="113"/>
    </location>
</feature>
<dbReference type="Proteomes" id="UP000002287">
    <property type="component" value="Chromosome 2"/>
</dbReference>
<name>A4JJW1_BURVG</name>